<feature type="domain" description="Post-SET" evidence="9">
    <location>
        <begin position="526"/>
        <end position="542"/>
    </location>
</feature>
<dbReference type="GO" id="GO:0042800">
    <property type="term" value="F:histone H3K4 methyltransferase activity"/>
    <property type="evidence" value="ECO:0007669"/>
    <property type="project" value="TreeGrafter"/>
</dbReference>
<dbReference type="SMART" id="SM00542">
    <property type="entry name" value="FYRC"/>
    <property type="match status" value="1"/>
</dbReference>
<evidence type="ECO:0000256" key="3">
    <source>
        <dbReference type="ARBA" id="ARBA00022691"/>
    </source>
</evidence>
<evidence type="ECO:0000256" key="2">
    <source>
        <dbReference type="ARBA" id="ARBA00022679"/>
    </source>
</evidence>
<dbReference type="SMART" id="SM00508">
    <property type="entry name" value="PostSET"/>
    <property type="match status" value="1"/>
</dbReference>
<dbReference type="Proteomes" id="UP001044222">
    <property type="component" value="Chromosome 8"/>
</dbReference>
<feature type="compositionally biased region" description="Low complexity" evidence="7">
    <location>
        <begin position="138"/>
        <end position="150"/>
    </location>
</feature>
<dbReference type="FunFam" id="2.170.270.10:FF:000149">
    <property type="entry name" value="Myeloid/lymphoid or mixed-lineage leukemia"/>
    <property type="match status" value="1"/>
</dbReference>
<comment type="caution">
    <text evidence="10">The sequence shown here is derived from an EMBL/GenBank/DDBJ whole genome shotgun (WGS) entry which is preliminary data.</text>
</comment>
<feature type="region of interest" description="Disordered" evidence="7">
    <location>
        <begin position="358"/>
        <end position="379"/>
    </location>
</feature>
<feature type="region of interest" description="Disordered" evidence="7">
    <location>
        <begin position="48"/>
        <end position="222"/>
    </location>
</feature>
<sequence length="542" mass="58983">MGPGSVSLSSPAGLLGPADMTGSIGGLLLKASQQSLALPEQQVVLQAGGPAQTPSTTGICMLPPGQTISMSVGQQPGQQGAAYHLQPRPPARAPADKPPDPDRGPAGSVGQDAGRSRVAGGSAQSSRTTPISRGSEQLSSGGALASPSGRGKPKAKRTQRSPDKASGKKHKLRRSDSPLNTHDKQSRASPSPGLREAFSPDLMEVEPTERDQKTGGTPAAAAIPPVITPKVTEAKPKVSAPGIHPQSEGGGASIRSESIEEAWKSLTDKVQEARSNARLKELSFEGVSGLRMLGVIHDAVLFLLEQLQGARHCRHYRFRFHKPEQAEEPPINPHGSARAELHHRRSVFDMFNFLASKHRQPPEYNPNDEEEEEVQLKSARRATSMDLPMPMRFRHLKKASKEAVGVYRSPIHGRGLFCKRNIDAGEMVIEYSGNVIRSVLTDKREKYYDSKGVGCYMFRIDDYEVVDATVHGNAARFINHSCEPNCYSRVINIEGQKHIVIFAMRKIYRGEELTYDYKFPIEALGNKLPCNCGAKKCRKFLN</sequence>
<feature type="compositionally biased region" description="Polar residues" evidence="7">
    <location>
        <begin position="122"/>
        <end position="137"/>
    </location>
</feature>
<evidence type="ECO:0000256" key="4">
    <source>
        <dbReference type="ARBA" id="ARBA00022853"/>
    </source>
</evidence>
<evidence type="ECO:0000259" key="9">
    <source>
        <dbReference type="PROSITE" id="PS50868"/>
    </source>
</evidence>
<evidence type="ECO:0000256" key="1">
    <source>
        <dbReference type="ARBA" id="ARBA00022603"/>
    </source>
</evidence>
<feature type="compositionally biased region" description="Polar residues" evidence="7">
    <location>
        <begin position="66"/>
        <end position="78"/>
    </location>
</feature>
<dbReference type="InterPro" id="IPR003616">
    <property type="entry name" value="Post-SET_dom"/>
</dbReference>
<dbReference type="PROSITE" id="PS50868">
    <property type="entry name" value="POST_SET"/>
    <property type="match status" value="1"/>
</dbReference>
<dbReference type="PROSITE" id="PS51543">
    <property type="entry name" value="FYRC"/>
    <property type="match status" value="1"/>
</dbReference>
<keyword evidence="1" id="KW-0489">Methyltransferase</keyword>
<dbReference type="InterPro" id="IPR003889">
    <property type="entry name" value="FYrich_C"/>
</dbReference>
<evidence type="ECO:0000259" key="8">
    <source>
        <dbReference type="PROSITE" id="PS50280"/>
    </source>
</evidence>
<feature type="compositionally biased region" description="Basic and acidic residues" evidence="7">
    <location>
        <begin position="94"/>
        <end position="103"/>
    </location>
</feature>
<dbReference type="GO" id="GO:0035097">
    <property type="term" value="C:histone methyltransferase complex"/>
    <property type="evidence" value="ECO:0007669"/>
    <property type="project" value="TreeGrafter"/>
</dbReference>
<dbReference type="GO" id="GO:0032259">
    <property type="term" value="P:methylation"/>
    <property type="evidence" value="ECO:0007669"/>
    <property type="project" value="UniProtKB-KW"/>
</dbReference>
<keyword evidence="11" id="KW-1185">Reference proteome</keyword>
<keyword evidence="4" id="KW-0156">Chromatin regulator</keyword>
<accession>A0A9D3M8U3</accession>
<keyword evidence="5" id="KW-0805">Transcription regulation</keyword>
<proteinExistence type="predicted"/>
<dbReference type="Pfam" id="PF05965">
    <property type="entry name" value="FYRC"/>
    <property type="match status" value="1"/>
</dbReference>
<evidence type="ECO:0000256" key="5">
    <source>
        <dbReference type="ARBA" id="ARBA00023015"/>
    </source>
</evidence>
<dbReference type="PANTHER" id="PTHR45838:SF2">
    <property type="entry name" value="HISTONE-LYSINE N-METHYLTRANSFERASE 2A"/>
    <property type="match status" value="1"/>
</dbReference>
<organism evidence="10 11">
    <name type="scientific">Anguilla anguilla</name>
    <name type="common">European freshwater eel</name>
    <name type="synonym">Muraena anguilla</name>
    <dbReference type="NCBI Taxonomy" id="7936"/>
    <lineage>
        <taxon>Eukaryota</taxon>
        <taxon>Metazoa</taxon>
        <taxon>Chordata</taxon>
        <taxon>Craniata</taxon>
        <taxon>Vertebrata</taxon>
        <taxon>Euteleostomi</taxon>
        <taxon>Actinopterygii</taxon>
        <taxon>Neopterygii</taxon>
        <taxon>Teleostei</taxon>
        <taxon>Anguilliformes</taxon>
        <taxon>Anguillidae</taxon>
        <taxon>Anguilla</taxon>
    </lineage>
</organism>
<dbReference type="InterPro" id="IPR046341">
    <property type="entry name" value="SET_dom_sf"/>
</dbReference>
<keyword evidence="3" id="KW-0949">S-adenosyl-L-methionine</keyword>
<dbReference type="Gene3D" id="2.170.270.10">
    <property type="entry name" value="SET domain"/>
    <property type="match status" value="1"/>
</dbReference>
<dbReference type="Gene3D" id="3.30.160.360">
    <property type="match status" value="1"/>
</dbReference>
<evidence type="ECO:0000313" key="10">
    <source>
        <dbReference type="EMBL" id="KAG5843771.1"/>
    </source>
</evidence>
<dbReference type="GO" id="GO:0045893">
    <property type="term" value="P:positive regulation of DNA-templated transcription"/>
    <property type="evidence" value="ECO:0007669"/>
    <property type="project" value="TreeGrafter"/>
</dbReference>
<evidence type="ECO:0000256" key="6">
    <source>
        <dbReference type="ARBA" id="ARBA00023163"/>
    </source>
</evidence>
<keyword evidence="2" id="KW-0808">Transferase</keyword>
<gene>
    <name evidence="10" type="ORF">ANANG_G00154450</name>
</gene>
<dbReference type="SUPFAM" id="SSF82199">
    <property type="entry name" value="SET domain"/>
    <property type="match status" value="1"/>
</dbReference>
<evidence type="ECO:0000313" key="11">
    <source>
        <dbReference type="Proteomes" id="UP001044222"/>
    </source>
</evidence>
<dbReference type="Pfam" id="PF00856">
    <property type="entry name" value="SET"/>
    <property type="match status" value="1"/>
</dbReference>
<reference evidence="10" key="1">
    <citation type="submission" date="2021-01" db="EMBL/GenBank/DDBJ databases">
        <title>A chromosome-scale assembly of European eel, Anguilla anguilla.</title>
        <authorList>
            <person name="Henkel C."/>
            <person name="Jong-Raadsen S.A."/>
            <person name="Dufour S."/>
            <person name="Weltzien F.-A."/>
            <person name="Palstra A.P."/>
            <person name="Pelster B."/>
            <person name="Spaink H.P."/>
            <person name="Van Den Thillart G.E."/>
            <person name="Jansen H."/>
            <person name="Zahm M."/>
            <person name="Klopp C."/>
            <person name="Cedric C."/>
            <person name="Louis A."/>
            <person name="Berthelot C."/>
            <person name="Parey E."/>
            <person name="Roest Crollius H."/>
            <person name="Montfort J."/>
            <person name="Robinson-Rechavi M."/>
            <person name="Bucao C."/>
            <person name="Bouchez O."/>
            <person name="Gislard M."/>
            <person name="Lluch J."/>
            <person name="Milhes M."/>
            <person name="Lampietro C."/>
            <person name="Lopez Roques C."/>
            <person name="Donnadieu C."/>
            <person name="Braasch I."/>
            <person name="Desvignes T."/>
            <person name="Postlethwait J."/>
            <person name="Bobe J."/>
            <person name="Guiguen Y."/>
            <person name="Dirks R."/>
        </authorList>
    </citation>
    <scope>NUCLEOTIDE SEQUENCE</scope>
    <source>
        <strain evidence="10">Tag_6206</strain>
        <tissue evidence="10">Liver</tissue>
    </source>
</reference>
<dbReference type="EMBL" id="JAFIRN010000008">
    <property type="protein sequence ID" value="KAG5843771.1"/>
    <property type="molecule type" value="Genomic_DNA"/>
</dbReference>
<dbReference type="InterPro" id="IPR047219">
    <property type="entry name" value="KMT2A_2B_SET"/>
</dbReference>
<dbReference type="AlphaFoldDB" id="A0A9D3M8U3"/>
<evidence type="ECO:0000256" key="7">
    <source>
        <dbReference type="SAM" id="MobiDB-lite"/>
    </source>
</evidence>
<dbReference type="SMART" id="SM00317">
    <property type="entry name" value="SET"/>
    <property type="match status" value="1"/>
</dbReference>
<dbReference type="InterPro" id="IPR001214">
    <property type="entry name" value="SET_dom"/>
</dbReference>
<dbReference type="PANTHER" id="PTHR45838">
    <property type="entry name" value="HISTONE-LYSINE-N-METHYLTRANSFERASE 2 KMT2 FAMILY MEMBER"/>
    <property type="match status" value="1"/>
</dbReference>
<dbReference type="CDD" id="cd19170">
    <property type="entry name" value="SET_KMT2A_2B"/>
    <property type="match status" value="1"/>
</dbReference>
<dbReference type="PROSITE" id="PS50280">
    <property type="entry name" value="SET"/>
    <property type="match status" value="1"/>
</dbReference>
<name>A0A9D3M8U3_ANGAN</name>
<keyword evidence="6" id="KW-0804">Transcription</keyword>
<feature type="domain" description="SET" evidence="8">
    <location>
        <begin position="402"/>
        <end position="518"/>
    </location>
</feature>
<protein>
    <submittedName>
        <fullName evidence="10">Uncharacterized protein</fullName>
    </submittedName>
</protein>